<keyword evidence="2" id="KW-1185">Reference proteome</keyword>
<accession>A0AAC8UUA8</accession>
<dbReference type="KEGG" id="lko:ABN16_03135"/>
<organism evidence="1 2">
    <name type="scientific">Levilactobacillus koreensis</name>
    <dbReference type="NCBI Taxonomy" id="637971"/>
    <lineage>
        <taxon>Bacteria</taxon>
        <taxon>Bacillati</taxon>
        <taxon>Bacillota</taxon>
        <taxon>Bacilli</taxon>
        <taxon>Lactobacillales</taxon>
        <taxon>Lactobacillaceae</taxon>
        <taxon>Levilactobacillus</taxon>
    </lineage>
</organism>
<evidence type="ECO:0000313" key="1">
    <source>
        <dbReference type="EMBL" id="AKP64091.1"/>
    </source>
</evidence>
<evidence type="ECO:0000313" key="2">
    <source>
        <dbReference type="Proteomes" id="UP000036000"/>
    </source>
</evidence>
<dbReference type="Proteomes" id="UP000036000">
    <property type="component" value="Chromosome"/>
</dbReference>
<sequence length="60" mass="6824">MQKKLETLAYSGPLKLKRDTVSEKQVTVQAQVDLDTGVVQLVVSDRDLQRLRQDAHQSCR</sequence>
<dbReference type="RefSeq" id="WP_048732867.1">
    <property type="nucleotide sequence ID" value="NZ_CP012033.1"/>
</dbReference>
<reference evidence="1 2" key="1">
    <citation type="submission" date="2015-07" db="EMBL/GenBank/DDBJ databases">
        <title>Lactobacillus korensis/26-25/ whole genome sequencing.</title>
        <authorList>
            <person name="Kim M.K."/>
            <person name="Im W.-T."/>
            <person name="Srinivasan S."/>
            <person name="Lee J.-J."/>
        </authorList>
    </citation>
    <scope>NUCLEOTIDE SEQUENCE [LARGE SCALE GENOMIC DNA]</scope>
    <source>
        <strain evidence="1 2">26-25</strain>
    </source>
</reference>
<gene>
    <name evidence="1" type="ORF">ABN16_03135</name>
</gene>
<protein>
    <submittedName>
        <fullName evidence="1">Uncharacterized protein</fullName>
    </submittedName>
</protein>
<dbReference type="AlphaFoldDB" id="A0AAC8UUA8"/>
<name>A0AAC8UUA8_9LACO</name>
<proteinExistence type="predicted"/>
<dbReference type="EMBL" id="CP012033">
    <property type="protein sequence ID" value="AKP64091.1"/>
    <property type="molecule type" value="Genomic_DNA"/>
</dbReference>